<evidence type="ECO:0000256" key="8">
    <source>
        <dbReference type="SAM" id="MobiDB-lite"/>
    </source>
</evidence>
<dbReference type="SUPFAM" id="SSF54001">
    <property type="entry name" value="Cysteine proteinases"/>
    <property type="match status" value="1"/>
</dbReference>
<feature type="region of interest" description="Disordered" evidence="8">
    <location>
        <begin position="534"/>
        <end position="573"/>
    </location>
</feature>
<evidence type="ECO:0000256" key="5">
    <source>
        <dbReference type="ARBA" id="ARBA00022786"/>
    </source>
</evidence>
<dbReference type="PANTHER" id="PTHR24006">
    <property type="entry name" value="UBIQUITIN CARBOXYL-TERMINAL HYDROLASE"/>
    <property type="match status" value="1"/>
</dbReference>
<evidence type="ECO:0000256" key="7">
    <source>
        <dbReference type="ARBA" id="ARBA00022807"/>
    </source>
</evidence>
<dbReference type="Proteomes" id="UP000240883">
    <property type="component" value="Unassembled WGS sequence"/>
</dbReference>
<dbReference type="InterPro" id="IPR038765">
    <property type="entry name" value="Papain-like_cys_pep_sf"/>
</dbReference>
<dbReference type="OrthoDB" id="2020758at2759"/>
<dbReference type="PROSITE" id="PS50235">
    <property type="entry name" value="USP_3"/>
    <property type="match status" value="1"/>
</dbReference>
<dbReference type="CDD" id="cd02662">
    <property type="entry name" value="Peptidase_C19F"/>
    <property type="match status" value="1"/>
</dbReference>
<evidence type="ECO:0000313" key="11">
    <source>
        <dbReference type="Proteomes" id="UP000240883"/>
    </source>
</evidence>
<evidence type="ECO:0000259" key="9">
    <source>
        <dbReference type="PROSITE" id="PS50235"/>
    </source>
</evidence>
<comment type="similarity">
    <text evidence="2">Belongs to the peptidase C19 family.</text>
</comment>
<feature type="compositionally biased region" description="Acidic residues" evidence="8">
    <location>
        <begin position="548"/>
        <end position="566"/>
    </location>
</feature>
<sequence length="573" mass="63191">SLSSLLVAAAVGALALLKALDLLGFPVYYWLHQLALMSRPSSSGSTVSLTASASGDSQQSGVQRSLSNVFGKVTGVLTRGNSNAPAGLGNWDNSCYQNSVIQGLASLPSLRRYLDKTTAEHPSLDADSTNGALFDLIKKLNDPENQGQHFWIRGKLKSMSTFQQQDAQEYYSTILDALDKEVQKLSNSKRRSRASFSAAARRLSSSHLQSTSAEASEEENAVDEEKVSEEQPKPAPNPLDGHLAQRVGCVTCGFTEGLSLVPFNCLTVPLGRNSRYDIRDCLDEYTELEYIDNVECAKCTALHLKSTLVKLGGEKPGSPFAKKLEAVQEVLDEEDFDDKTMLKKCGVKKQNWTQATKSRQAVIARAPKALVLHVNRSIFDEITFAQLKNNAAVSYPMILDLGNWCLGSKPSLSQLPDEAEEWPRDPRKSMLENENPRSDSLFQYRLKAAVTHWGSHGNGHYICYRQHPSNLDHSQEDPEDAWFRFSDESVYAVSESQAHQNNVFMLFYERIDEFDKLQSSEAVSMDTAVVMPDEAPLPPANVTPQIDLSDETAAEVPLPDEDEDDISPPLAAP</sequence>
<evidence type="ECO:0000313" key="10">
    <source>
        <dbReference type="EMBL" id="PSN66298.1"/>
    </source>
</evidence>
<dbReference type="GO" id="GO:0005829">
    <property type="term" value="C:cytosol"/>
    <property type="evidence" value="ECO:0007669"/>
    <property type="project" value="TreeGrafter"/>
</dbReference>
<organism evidence="10 11">
    <name type="scientific">Corynespora cassiicola Philippines</name>
    <dbReference type="NCBI Taxonomy" id="1448308"/>
    <lineage>
        <taxon>Eukaryota</taxon>
        <taxon>Fungi</taxon>
        <taxon>Dikarya</taxon>
        <taxon>Ascomycota</taxon>
        <taxon>Pezizomycotina</taxon>
        <taxon>Dothideomycetes</taxon>
        <taxon>Pleosporomycetidae</taxon>
        <taxon>Pleosporales</taxon>
        <taxon>Corynesporascaceae</taxon>
        <taxon>Corynespora</taxon>
    </lineage>
</organism>
<feature type="non-terminal residue" evidence="10">
    <location>
        <position position="573"/>
    </location>
</feature>
<dbReference type="Gene3D" id="3.90.70.10">
    <property type="entry name" value="Cysteine proteinases"/>
    <property type="match status" value="1"/>
</dbReference>
<keyword evidence="5" id="KW-0833">Ubl conjugation pathway</keyword>
<feature type="region of interest" description="Disordered" evidence="8">
    <location>
        <begin position="203"/>
        <end position="240"/>
    </location>
</feature>
<feature type="compositionally biased region" description="Basic and acidic residues" evidence="8">
    <location>
        <begin position="223"/>
        <end position="232"/>
    </location>
</feature>
<accession>A0A2T2NMM0</accession>
<keyword evidence="6" id="KW-0378">Hydrolase</keyword>
<dbReference type="EC" id="3.4.19.12" evidence="3"/>
<dbReference type="GO" id="GO:0004843">
    <property type="term" value="F:cysteine-type deubiquitinase activity"/>
    <property type="evidence" value="ECO:0007669"/>
    <property type="project" value="UniProtKB-EC"/>
</dbReference>
<feature type="compositionally biased region" description="Basic and acidic residues" evidence="8">
    <location>
        <begin position="421"/>
        <end position="434"/>
    </location>
</feature>
<protein>
    <recommendedName>
        <fullName evidence="3">ubiquitinyl hydrolase 1</fullName>
        <ecNumber evidence="3">3.4.19.12</ecNumber>
    </recommendedName>
</protein>
<dbReference type="InterPro" id="IPR050164">
    <property type="entry name" value="Peptidase_C19"/>
</dbReference>
<dbReference type="GO" id="GO:0006508">
    <property type="term" value="P:proteolysis"/>
    <property type="evidence" value="ECO:0007669"/>
    <property type="project" value="UniProtKB-KW"/>
</dbReference>
<evidence type="ECO:0000256" key="2">
    <source>
        <dbReference type="ARBA" id="ARBA00009085"/>
    </source>
</evidence>
<dbReference type="AlphaFoldDB" id="A0A2T2NMM0"/>
<gene>
    <name evidence="10" type="ORF">BS50DRAFT_464903</name>
</gene>
<reference evidence="10 11" key="1">
    <citation type="journal article" date="2018" name="Front. Microbiol.">
        <title>Genome-Wide Analysis of Corynespora cassiicola Leaf Fall Disease Putative Effectors.</title>
        <authorList>
            <person name="Lopez D."/>
            <person name="Ribeiro S."/>
            <person name="Label P."/>
            <person name="Fumanal B."/>
            <person name="Venisse J.S."/>
            <person name="Kohler A."/>
            <person name="de Oliveira R.R."/>
            <person name="Labutti K."/>
            <person name="Lipzen A."/>
            <person name="Lail K."/>
            <person name="Bauer D."/>
            <person name="Ohm R.A."/>
            <person name="Barry K.W."/>
            <person name="Spatafora J."/>
            <person name="Grigoriev I.V."/>
            <person name="Martin F.M."/>
            <person name="Pujade-Renaud V."/>
        </authorList>
    </citation>
    <scope>NUCLEOTIDE SEQUENCE [LARGE SCALE GENOMIC DNA]</scope>
    <source>
        <strain evidence="10 11">Philippines</strain>
    </source>
</reference>
<evidence type="ECO:0000256" key="6">
    <source>
        <dbReference type="ARBA" id="ARBA00022801"/>
    </source>
</evidence>
<evidence type="ECO:0000256" key="1">
    <source>
        <dbReference type="ARBA" id="ARBA00000707"/>
    </source>
</evidence>
<evidence type="ECO:0000256" key="3">
    <source>
        <dbReference type="ARBA" id="ARBA00012759"/>
    </source>
</evidence>
<dbReference type="STRING" id="1448308.A0A2T2NMM0"/>
<dbReference type="EMBL" id="KZ678136">
    <property type="protein sequence ID" value="PSN66298.1"/>
    <property type="molecule type" value="Genomic_DNA"/>
</dbReference>
<feature type="non-terminal residue" evidence="10">
    <location>
        <position position="1"/>
    </location>
</feature>
<name>A0A2T2NMM0_CORCC</name>
<feature type="domain" description="USP" evidence="9">
    <location>
        <begin position="86"/>
        <end position="511"/>
    </location>
</feature>
<keyword evidence="4" id="KW-0645">Protease</keyword>
<dbReference type="InterPro" id="IPR028889">
    <property type="entry name" value="USP"/>
</dbReference>
<keyword evidence="11" id="KW-1185">Reference proteome</keyword>
<dbReference type="InterPro" id="IPR001394">
    <property type="entry name" value="Peptidase_C19_UCH"/>
</dbReference>
<proteinExistence type="inferred from homology"/>
<evidence type="ECO:0000256" key="4">
    <source>
        <dbReference type="ARBA" id="ARBA00022670"/>
    </source>
</evidence>
<dbReference type="PANTHER" id="PTHR24006:SF888">
    <property type="entry name" value="UBIQUITIN CARBOXYL-TERMINAL HYDROLASE 30"/>
    <property type="match status" value="1"/>
</dbReference>
<dbReference type="GO" id="GO:0016579">
    <property type="term" value="P:protein deubiquitination"/>
    <property type="evidence" value="ECO:0007669"/>
    <property type="project" value="InterPro"/>
</dbReference>
<comment type="catalytic activity">
    <reaction evidence="1">
        <text>Thiol-dependent hydrolysis of ester, thioester, amide, peptide and isopeptide bonds formed by the C-terminal Gly of ubiquitin (a 76-residue protein attached to proteins as an intracellular targeting signal).</text>
        <dbReference type="EC" id="3.4.19.12"/>
    </reaction>
</comment>
<feature type="region of interest" description="Disordered" evidence="8">
    <location>
        <begin position="415"/>
        <end position="434"/>
    </location>
</feature>
<keyword evidence="7" id="KW-0788">Thiol protease</keyword>
<dbReference type="Pfam" id="PF00443">
    <property type="entry name" value="UCH"/>
    <property type="match status" value="1"/>
</dbReference>
<dbReference type="GO" id="GO:0005634">
    <property type="term" value="C:nucleus"/>
    <property type="evidence" value="ECO:0007669"/>
    <property type="project" value="TreeGrafter"/>
</dbReference>